<proteinExistence type="predicted"/>
<name>A0ABV0URJ2_9TELE</name>
<evidence type="ECO:0000313" key="3">
    <source>
        <dbReference type="Proteomes" id="UP001482620"/>
    </source>
</evidence>
<feature type="compositionally biased region" description="Basic residues" evidence="1">
    <location>
        <begin position="106"/>
        <end position="117"/>
    </location>
</feature>
<keyword evidence="3" id="KW-1185">Reference proteome</keyword>
<dbReference type="EMBL" id="JAHRIQ010082116">
    <property type="protein sequence ID" value="MEQ2247803.1"/>
    <property type="molecule type" value="Genomic_DNA"/>
</dbReference>
<reference evidence="2 3" key="1">
    <citation type="submission" date="2021-06" db="EMBL/GenBank/DDBJ databases">
        <authorList>
            <person name="Palmer J.M."/>
        </authorList>
    </citation>
    <scope>NUCLEOTIDE SEQUENCE [LARGE SCALE GENOMIC DNA]</scope>
    <source>
        <strain evidence="3">if_2019</strain>
        <tissue evidence="2">Muscle</tissue>
    </source>
</reference>
<dbReference type="Proteomes" id="UP001482620">
    <property type="component" value="Unassembled WGS sequence"/>
</dbReference>
<evidence type="ECO:0000313" key="2">
    <source>
        <dbReference type="EMBL" id="MEQ2247803.1"/>
    </source>
</evidence>
<feature type="compositionally biased region" description="Basic and acidic residues" evidence="1">
    <location>
        <begin position="15"/>
        <end position="36"/>
    </location>
</feature>
<feature type="region of interest" description="Disordered" evidence="1">
    <location>
        <begin position="88"/>
        <end position="117"/>
    </location>
</feature>
<accession>A0ABV0URJ2</accession>
<gene>
    <name evidence="2" type="ORF">ILYODFUR_012806</name>
</gene>
<sequence length="117" mass="13184">MINLFMNMNKVVKPVGKEGRDRSDDKENLYDREQVVERNSSSLKKLKKVEGESRWWRATRAAHSGPTSGSWGSWCLSPTVYGREVGHAGQVAKPSQGNTETDRTNNHAHTHSHLRAI</sequence>
<feature type="region of interest" description="Disordered" evidence="1">
    <location>
        <begin position="14"/>
        <end position="49"/>
    </location>
</feature>
<protein>
    <submittedName>
        <fullName evidence="2">Uncharacterized protein</fullName>
    </submittedName>
</protein>
<organism evidence="2 3">
    <name type="scientific">Ilyodon furcidens</name>
    <name type="common">goldbreast splitfin</name>
    <dbReference type="NCBI Taxonomy" id="33524"/>
    <lineage>
        <taxon>Eukaryota</taxon>
        <taxon>Metazoa</taxon>
        <taxon>Chordata</taxon>
        <taxon>Craniata</taxon>
        <taxon>Vertebrata</taxon>
        <taxon>Euteleostomi</taxon>
        <taxon>Actinopterygii</taxon>
        <taxon>Neopterygii</taxon>
        <taxon>Teleostei</taxon>
        <taxon>Neoteleostei</taxon>
        <taxon>Acanthomorphata</taxon>
        <taxon>Ovalentaria</taxon>
        <taxon>Atherinomorphae</taxon>
        <taxon>Cyprinodontiformes</taxon>
        <taxon>Goodeidae</taxon>
        <taxon>Ilyodon</taxon>
    </lineage>
</organism>
<evidence type="ECO:0000256" key="1">
    <source>
        <dbReference type="SAM" id="MobiDB-lite"/>
    </source>
</evidence>
<comment type="caution">
    <text evidence="2">The sequence shown here is derived from an EMBL/GenBank/DDBJ whole genome shotgun (WGS) entry which is preliminary data.</text>
</comment>